<keyword evidence="1 3" id="KW-0560">Oxidoreductase</keyword>
<evidence type="ECO:0000313" key="4">
    <source>
        <dbReference type="Proteomes" id="UP000476411"/>
    </source>
</evidence>
<dbReference type="PANTHER" id="PTHR43244">
    <property type="match status" value="1"/>
</dbReference>
<dbReference type="SUPFAM" id="SSF51679">
    <property type="entry name" value="Bacterial luciferase-like"/>
    <property type="match status" value="1"/>
</dbReference>
<dbReference type="Proteomes" id="UP000476411">
    <property type="component" value="Chromosome"/>
</dbReference>
<keyword evidence="4" id="KW-1185">Reference proteome</keyword>
<dbReference type="Pfam" id="PF00296">
    <property type="entry name" value="Bac_luciferase"/>
    <property type="match status" value="1"/>
</dbReference>
<dbReference type="GO" id="GO:0016705">
    <property type="term" value="F:oxidoreductase activity, acting on paired donors, with incorporation or reduction of molecular oxygen"/>
    <property type="evidence" value="ECO:0007669"/>
    <property type="project" value="InterPro"/>
</dbReference>
<protein>
    <submittedName>
        <fullName evidence="3">TIGR03885 family FMN-dependent LLM class oxidoreductase</fullName>
        <ecNumber evidence="3">1.-.-.-</ecNumber>
    </submittedName>
</protein>
<gene>
    <name evidence="3" type="ORF">GWR21_31010</name>
</gene>
<sequence length="326" mass="36261">MAQITYHASHEQHAPSALLQFAIAAEQAGFQAVHCSDHFHPWSERQGQSGFSFSWIAAAMQATKLPFSMVCAPGQRYHPAIVAQAIATLAEMFPGRYAVELGSGEALNESITGDVWPHKEERNARLLECAQVIRSLLNGELVTHNGLICVKEAKLYTLPAVSPPLMVAALSERTAAWAGAWADGLITVDKEKEELKKVVAAFRDNGGAGKPVFVQVAFSYAASEQEALEAAYDQWRTNFFAPEVLNDLSRPTQFDAIADYVTREELQQKMLITASPEQCIRKIQDCIDLGFDRVILHNVHRDQEMFIRDFQDKILPHIRSSKNVQL</sequence>
<name>A0A6B9ZQU8_9BACT</name>
<dbReference type="KEGG" id="chih:GWR21_31010"/>
<dbReference type="InterPro" id="IPR019945">
    <property type="entry name" value="F420_G6P_DH-rel"/>
</dbReference>
<proteinExistence type="predicted"/>
<dbReference type="EMBL" id="CP048113">
    <property type="protein sequence ID" value="QHS63853.1"/>
    <property type="molecule type" value="Genomic_DNA"/>
</dbReference>
<reference evidence="3 4" key="1">
    <citation type="submission" date="2020-01" db="EMBL/GenBank/DDBJ databases">
        <title>Complete genome sequence of Chitinophaga sp. H33E-04 isolated from quinoa roots.</title>
        <authorList>
            <person name="Weon H.-Y."/>
            <person name="Lee S.A."/>
        </authorList>
    </citation>
    <scope>NUCLEOTIDE SEQUENCE [LARGE SCALE GENOMIC DNA]</scope>
    <source>
        <strain evidence="3 4">H33E-04</strain>
    </source>
</reference>
<evidence type="ECO:0000313" key="3">
    <source>
        <dbReference type="EMBL" id="QHS63853.1"/>
    </source>
</evidence>
<dbReference type="InterPro" id="IPR050564">
    <property type="entry name" value="F420-G6PD/mer"/>
</dbReference>
<evidence type="ECO:0000256" key="1">
    <source>
        <dbReference type="ARBA" id="ARBA00023002"/>
    </source>
</evidence>
<dbReference type="NCBIfam" id="TIGR03557">
    <property type="entry name" value="F420_G6P_family"/>
    <property type="match status" value="1"/>
</dbReference>
<organism evidence="3 4">
    <name type="scientific">Chitinophaga agri</name>
    <dbReference type="NCBI Taxonomy" id="2703787"/>
    <lineage>
        <taxon>Bacteria</taxon>
        <taxon>Pseudomonadati</taxon>
        <taxon>Bacteroidota</taxon>
        <taxon>Chitinophagia</taxon>
        <taxon>Chitinophagales</taxon>
        <taxon>Chitinophagaceae</taxon>
        <taxon>Chitinophaga</taxon>
    </lineage>
</organism>
<feature type="domain" description="Luciferase-like" evidence="2">
    <location>
        <begin position="9"/>
        <end position="292"/>
    </location>
</feature>
<dbReference type="AlphaFoldDB" id="A0A6B9ZQU8"/>
<dbReference type="Gene3D" id="3.20.20.30">
    <property type="entry name" value="Luciferase-like domain"/>
    <property type="match status" value="1"/>
</dbReference>
<dbReference type="RefSeq" id="WP_162335569.1">
    <property type="nucleotide sequence ID" value="NZ_CP048113.1"/>
</dbReference>
<dbReference type="PANTHER" id="PTHR43244:SF1">
    <property type="entry name" value="5,10-METHYLENETETRAHYDROMETHANOPTERIN REDUCTASE"/>
    <property type="match status" value="1"/>
</dbReference>
<dbReference type="InterPro" id="IPR023907">
    <property type="entry name" value="Non-F420_Flavin_OxRdtase"/>
</dbReference>
<dbReference type="NCBIfam" id="TIGR03885">
    <property type="entry name" value="flavin_revert"/>
    <property type="match status" value="1"/>
</dbReference>
<dbReference type="InterPro" id="IPR036661">
    <property type="entry name" value="Luciferase-like_sf"/>
</dbReference>
<accession>A0A6B9ZQU8</accession>
<dbReference type="EC" id="1.-.-.-" evidence="3"/>
<evidence type="ECO:0000259" key="2">
    <source>
        <dbReference type="Pfam" id="PF00296"/>
    </source>
</evidence>
<dbReference type="InterPro" id="IPR011251">
    <property type="entry name" value="Luciferase-like_dom"/>
</dbReference>